<dbReference type="SMART" id="SM00271">
    <property type="entry name" value="DnaJ"/>
    <property type="match status" value="1"/>
</dbReference>
<proteinExistence type="predicted"/>
<keyword evidence="4" id="KW-1185">Reference proteome</keyword>
<sequence length="244" mass="26086">MTPDTAAAILNISTSSPRTEIDKAFRLRSRMSHPDRFAGAPAADIRAATAEFVRVTEARNVLHSHLLAPEPRPPQPQPMSFEDFVRVRDAQAWSVNPRTTPQARADSTPPESGISGGWVALILIIIVLIVVGVGVSQSTTTEQDNAGNATSNVDIYDSVLQEDLDEAATARLCSAENGCWSWTLTSETDCQAAEVTVEFSETLDGDPVSSHSQVVTLVADLPVEFVDPGNGESAEWAAITAIVC</sequence>
<name>A0A4R9AFK0_9MICO</name>
<dbReference type="Gene3D" id="1.10.287.110">
    <property type="entry name" value="DnaJ domain"/>
    <property type="match status" value="1"/>
</dbReference>
<gene>
    <name evidence="3" type="ORF">E3T39_07345</name>
</gene>
<evidence type="ECO:0000256" key="1">
    <source>
        <dbReference type="SAM" id="Phobius"/>
    </source>
</evidence>
<keyword evidence="1" id="KW-1133">Transmembrane helix</keyword>
<dbReference type="AlphaFoldDB" id="A0A4R9AFK0"/>
<dbReference type="CDD" id="cd06257">
    <property type="entry name" value="DnaJ"/>
    <property type="match status" value="1"/>
</dbReference>
<dbReference type="OrthoDB" id="5073169at2"/>
<evidence type="ECO:0000313" key="3">
    <source>
        <dbReference type="EMBL" id="TFD60918.1"/>
    </source>
</evidence>
<dbReference type="InterPro" id="IPR036869">
    <property type="entry name" value="J_dom_sf"/>
</dbReference>
<keyword evidence="1" id="KW-0472">Membrane</keyword>
<dbReference type="InterPro" id="IPR001623">
    <property type="entry name" value="DnaJ_domain"/>
</dbReference>
<dbReference type="RefSeq" id="WP_134514067.1">
    <property type="nucleotide sequence ID" value="NZ_SOHJ01000007.1"/>
</dbReference>
<protein>
    <recommendedName>
        <fullName evidence="2">J domain-containing protein</fullName>
    </recommendedName>
</protein>
<comment type="caution">
    <text evidence="3">The sequence shown here is derived from an EMBL/GenBank/DDBJ whole genome shotgun (WGS) entry which is preliminary data.</text>
</comment>
<dbReference type="Proteomes" id="UP000298170">
    <property type="component" value="Unassembled WGS sequence"/>
</dbReference>
<evidence type="ECO:0000259" key="2">
    <source>
        <dbReference type="SMART" id="SM00271"/>
    </source>
</evidence>
<dbReference type="EMBL" id="SOHJ01000007">
    <property type="protein sequence ID" value="TFD60918.1"/>
    <property type="molecule type" value="Genomic_DNA"/>
</dbReference>
<accession>A0A4R9AFK0</accession>
<organism evidence="3 4">
    <name type="scientific">Cryobacterium suzukii</name>
    <dbReference type="NCBI Taxonomy" id="1259198"/>
    <lineage>
        <taxon>Bacteria</taxon>
        <taxon>Bacillati</taxon>
        <taxon>Actinomycetota</taxon>
        <taxon>Actinomycetes</taxon>
        <taxon>Micrococcales</taxon>
        <taxon>Microbacteriaceae</taxon>
        <taxon>Cryobacterium</taxon>
    </lineage>
</organism>
<reference evidence="3 4" key="1">
    <citation type="submission" date="2019-03" db="EMBL/GenBank/DDBJ databases">
        <title>Genomics of glacier-inhabiting Cryobacterium strains.</title>
        <authorList>
            <person name="Liu Q."/>
            <person name="Xin Y.-H."/>
        </authorList>
    </citation>
    <scope>NUCLEOTIDE SEQUENCE [LARGE SCALE GENOMIC DNA]</scope>
    <source>
        <strain evidence="3 4">Sr39</strain>
    </source>
</reference>
<evidence type="ECO:0000313" key="4">
    <source>
        <dbReference type="Proteomes" id="UP000298170"/>
    </source>
</evidence>
<keyword evidence="1" id="KW-0812">Transmembrane</keyword>
<dbReference type="SUPFAM" id="SSF46565">
    <property type="entry name" value="Chaperone J-domain"/>
    <property type="match status" value="1"/>
</dbReference>
<feature type="transmembrane region" description="Helical" evidence="1">
    <location>
        <begin position="116"/>
        <end position="135"/>
    </location>
</feature>
<feature type="domain" description="J" evidence="2">
    <location>
        <begin position="4"/>
        <end position="67"/>
    </location>
</feature>